<evidence type="ECO:0000313" key="5">
    <source>
        <dbReference type="EMBL" id="PKK90740.1"/>
    </source>
</evidence>
<dbReference type="SUPFAM" id="SSF51735">
    <property type="entry name" value="NAD(P)-binding Rossmann-fold domains"/>
    <property type="match status" value="1"/>
</dbReference>
<gene>
    <name evidence="5" type="ORF">CVV64_07630</name>
</gene>
<dbReference type="InterPro" id="IPR020904">
    <property type="entry name" value="Sc_DH/Rdtase_CS"/>
</dbReference>
<keyword evidence="3" id="KW-0560">Oxidoreductase</keyword>
<dbReference type="PRINTS" id="PR00080">
    <property type="entry name" value="SDRFAMILY"/>
</dbReference>
<organism evidence="5 6">
    <name type="scientific">Candidatus Wallbacteria bacterium HGW-Wallbacteria-1</name>
    <dbReference type="NCBI Taxonomy" id="2013854"/>
    <lineage>
        <taxon>Bacteria</taxon>
        <taxon>Candidatus Walliibacteriota</taxon>
    </lineage>
</organism>
<accession>A0A2N1PQY0</accession>
<reference evidence="5 6" key="1">
    <citation type="journal article" date="2017" name="ISME J.">
        <title>Potential for microbial H2 and metal transformations associated with novel bacteria and archaea in deep terrestrial subsurface sediments.</title>
        <authorList>
            <person name="Hernsdorf A.W."/>
            <person name="Amano Y."/>
            <person name="Miyakawa K."/>
            <person name="Ise K."/>
            <person name="Suzuki Y."/>
            <person name="Anantharaman K."/>
            <person name="Probst A."/>
            <person name="Burstein D."/>
            <person name="Thomas B.C."/>
            <person name="Banfield J.F."/>
        </authorList>
    </citation>
    <scope>NUCLEOTIDE SEQUENCE [LARGE SCALE GENOMIC DNA]</scope>
    <source>
        <strain evidence="5">HGW-Wallbacteria-1</strain>
    </source>
</reference>
<evidence type="ECO:0000256" key="1">
    <source>
        <dbReference type="ARBA" id="ARBA00006484"/>
    </source>
</evidence>
<evidence type="ECO:0000259" key="4">
    <source>
        <dbReference type="SMART" id="SM00822"/>
    </source>
</evidence>
<evidence type="ECO:0000256" key="3">
    <source>
        <dbReference type="ARBA" id="ARBA00023002"/>
    </source>
</evidence>
<comment type="similarity">
    <text evidence="1">Belongs to the short-chain dehydrogenases/reductases (SDR) family.</text>
</comment>
<dbReference type="Proteomes" id="UP000233256">
    <property type="component" value="Unassembled WGS sequence"/>
</dbReference>
<dbReference type="PRINTS" id="PR00081">
    <property type="entry name" value="GDHRDH"/>
</dbReference>
<dbReference type="InterPro" id="IPR002347">
    <property type="entry name" value="SDR_fam"/>
</dbReference>
<comment type="caution">
    <text evidence="5">The sequence shown here is derived from an EMBL/GenBank/DDBJ whole genome shotgun (WGS) entry which is preliminary data.</text>
</comment>
<name>A0A2N1PQY0_9BACT</name>
<evidence type="ECO:0000313" key="6">
    <source>
        <dbReference type="Proteomes" id="UP000233256"/>
    </source>
</evidence>
<dbReference type="CDD" id="cd05333">
    <property type="entry name" value="BKR_SDR_c"/>
    <property type="match status" value="1"/>
</dbReference>
<dbReference type="PROSITE" id="PS00061">
    <property type="entry name" value="ADH_SHORT"/>
    <property type="match status" value="1"/>
</dbReference>
<sequence>MRLRDKIAIITGGARGIGFAVAKRFLEDGAAVAIWDLDRESLDQACEALGHIGPRVIGMEVDVTDSGQVRDAVDRVEAELGHLDIMVNNAGITADAMLHKMDDNQWQRVIDVNLKGVFNCGREAAVRMRDRNSGVIINTSSVVGLYGNLGQSNYAATKAGVIAMTKTWAKELGRKNIRVNAVAPGYTMTEMMGTVPEKVLNMIKDKTPMNRLAEPWEIAAAFSYLASDDAAFVTGHVLSVDGGLVL</sequence>
<dbReference type="Pfam" id="PF13561">
    <property type="entry name" value="adh_short_C2"/>
    <property type="match status" value="1"/>
</dbReference>
<dbReference type="InterPro" id="IPR036291">
    <property type="entry name" value="NAD(P)-bd_dom_sf"/>
</dbReference>
<keyword evidence="2" id="KW-0521">NADP</keyword>
<dbReference type="FunFam" id="3.40.50.720:FF:000115">
    <property type="entry name" value="3-oxoacyl-[acyl-carrier-protein] reductase FabG"/>
    <property type="match status" value="1"/>
</dbReference>
<evidence type="ECO:0000256" key="2">
    <source>
        <dbReference type="ARBA" id="ARBA00022857"/>
    </source>
</evidence>
<dbReference type="AlphaFoldDB" id="A0A2N1PQY0"/>
<dbReference type="InterPro" id="IPR057326">
    <property type="entry name" value="KR_dom"/>
</dbReference>
<dbReference type="Gene3D" id="3.40.50.720">
    <property type="entry name" value="NAD(P)-binding Rossmann-like Domain"/>
    <property type="match status" value="1"/>
</dbReference>
<dbReference type="GO" id="GO:0030497">
    <property type="term" value="P:fatty acid elongation"/>
    <property type="evidence" value="ECO:0007669"/>
    <property type="project" value="TreeGrafter"/>
</dbReference>
<dbReference type="NCBIfam" id="NF009466">
    <property type="entry name" value="PRK12826.1-2"/>
    <property type="match status" value="1"/>
</dbReference>
<dbReference type="EMBL" id="PGXC01000004">
    <property type="protein sequence ID" value="PKK90740.1"/>
    <property type="molecule type" value="Genomic_DNA"/>
</dbReference>
<dbReference type="PANTHER" id="PTHR42760:SF135">
    <property type="entry name" value="BLL7886 PROTEIN"/>
    <property type="match status" value="1"/>
</dbReference>
<protein>
    <submittedName>
        <fullName evidence="5">3-oxoacyl-ACP reductase FabG</fullName>
    </submittedName>
</protein>
<dbReference type="SMART" id="SM00822">
    <property type="entry name" value="PKS_KR"/>
    <property type="match status" value="1"/>
</dbReference>
<dbReference type="GO" id="GO:0016616">
    <property type="term" value="F:oxidoreductase activity, acting on the CH-OH group of donors, NAD or NADP as acceptor"/>
    <property type="evidence" value="ECO:0007669"/>
    <property type="project" value="TreeGrafter"/>
</dbReference>
<dbReference type="NCBIfam" id="NF005559">
    <property type="entry name" value="PRK07231.1"/>
    <property type="match status" value="1"/>
</dbReference>
<feature type="domain" description="Ketoreductase" evidence="4">
    <location>
        <begin position="6"/>
        <end position="188"/>
    </location>
</feature>
<proteinExistence type="inferred from homology"/>
<dbReference type="PANTHER" id="PTHR42760">
    <property type="entry name" value="SHORT-CHAIN DEHYDROGENASES/REDUCTASES FAMILY MEMBER"/>
    <property type="match status" value="1"/>
</dbReference>
<dbReference type="NCBIfam" id="NF004198">
    <property type="entry name" value="PRK05653.1-3"/>
    <property type="match status" value="1"/>
</dbReference>